<accession>A7IVU7</accession>
<dbReference type="KEGG" id="vg:5659420"/>
<name>A7IVU7_PBCVN</name>
<dbReference type="OrthoDB" id="38284at10239"/>
<gene>
    <name evidence="1" type="primary">b072L</name>
    <name evidence="1" type="ORF">NY2A_b072L</name>
</gene>
<reference evidence="1 2" key="1">
    <citation type="journal article" date="2007" name="Virology">
        <title>Sequence and annotation of the 369-kb NY-2A and the 345-kb AR158 viruses that infect Chlorella NC64A.</title>
        <authorList>
            <person name="Fitzgerald L.A."/>
            <person name="Graves M.V."/>
            <person name="Li X."/>
            <person name="Feldblyum T."/>
            <person name="Nierman W.C."/>
            <person name="Van Etten J.L."/>
        </authorList>
    </citation>
    <scope>NUCLEOTIDE SEQUENCE [LARGE SCALE GENOMIC DNA]</scope>
    <source>
        <strain evidence="1 2">NY-2A</strain>
    </source>
</reference>
<dbReference type="GeneID" id="5659420"/>
<evidence type="ECO:0000313" key="2">
    <source>
        <dbReference type="Proteomes" id="UP000202419"/>
    </source>
</evidence>
<proteinExistence type="predicted"/>
<protein>
    <submittedName>
        <fullName evidence="1">Uncharacterized protein b072L</fullName>
    </submittedName>
</protein>
<organism evidence="1 2">
    <name type="scientific">Paramecium bursaria Chlorella virus NY2A</name>
    <name type="common">PBCV-NY2A</name>
    <dbReference type="NCBI Taxonomy" id="46021"/>
    <lineage>
        <taxon>Viruses</taxon>
        <taxon>Varidnaviria</taxon>
        <taxon>Bamfordvirae</taxon>
        <taxon>Nucleocytoviricota</taxon>
        <taxon>Megaviricetes</taxon>
        <taxon>Algavirales</taxon>
        <taxon>Phycodnaviridae</taxon>
        <taxon>Chlorovirus</taxon>
        <taxon>Chlorovirus americanus</taxon>
    </lineage>
</organism>
<dbReference type="RefSeq" id="YP_001497268.1">
    <property type="nucleotide sequence ID" value="NC_009898.1"/>
</dbReference>
<dbReference type="EMBL" id="DQ491002">
    <property type="protein sequence ID" value="ABT14471.1"/>
    <property type="molecule type" value="Genomic_DNA"/>
</dbReference>
<sequence>MMGICDHHRLNNRRIPITYSCFWNSNCVFQSIVPCLVFRILSNVSRRIDESNLLQVLNDFDRILNGNACNLIAEIFRVYFTFPGN</sequence>
<organismHost>
    <name type="scientific">Chlorella</name>
    <dbReference type="NCBI Taxonomy" id="3071"/>
</organismHost>
<keyword evidence="2" id="KW-1185">Reference proteome</keyword>
<dbReference type="Proteomes" id="UP000202419">
    <property type="component" value="Segment"/>
</dbReference>
<evidence type="ECO:0000313" key="1">
    <source>
        <dbReference type="EMBL" id="ABT14471.1"/>
    </source>
</evidence>